<dbReference type="PANTHER" id="PTHR11439:SF440">
    <property type="entry name" value="INTEGRASE CATALYTIC DOMAIN-CONTAINING PROTEIN"/>
    <property type="match status" value="1"/>
</dbReference>
<dbReference type="Proteomes" id="UP000257109">
    <property type="component" value="Unassembled WGS sequence"/>
</dbReference>
<evidence type="ECO:0000313" key="2">
    <source>
        <dbReference type="Proteomes" id="UP000257109"/>
    </source>
</evidence>
<keyword evidence="2" id="KW-1185">Reference proteome</keyword>
<evidence type="ECO:0000313" key="1">
    <source>
        <dbReference type="EMBL" id="RDX73880.1"/>
    </source>
</evidence>
<accession>A0A371F6F7</accession>
<gene>
    <name evidence="1" type="primary">GIP</name>
    <name evidence="1" type="ORF">CR513_46440</name>
</gene>
<proteinExistence type="predicted"/>
<protein>
    <submittedName>
        <fullName evidence="1">Copia protein</fullName>
    </submittedName>
</protein>
<feature type="non-terminal residue" evidence="1">
    <location>
        <position position="1"/>
    </location>
</feature>
<dbReference type="EMBL" id="QJKJ01010369">
    <property type="protein sequence ID" value="RDX73880.1"/>
    <property type="molecule type" value="Genomic_DNA"/>
</dbReference>
<name>A0A371F6F7_MUCPR</name>
<sequence length="237" mass="27431">MEAYINANYAGSVSDKRSTTCYYTLLYRNLVIWRSKKQNIVTRSSAETNFKAMVQGICELLWIKIILDDLKIKSESFMKLFCNNKSIINIFIKEKLDNKLITSYIPFGDQLANVLTKGLATKQFNQLICNDQPTIFKDAYHIFTTCEKCQKLGVTITRRHEIPQQLILFYKKYGVVHIVATAYHLQTNRKPKDDLLKTITNVSLLDTFLVLKRCTLAFDKAAKEEKLQLQRKGEMLP</sequence>
<dbReference type="STRING" id="157652.A0A371F6F7"/>
<organism evidence="1 2">
    <name type="scientific">Mucuna pruriens</name>
    <name type="common">Velvet bean</name>
    <name type="synonym">Dolichos pruriens</name>
    <dbReference type="NCBI Taxonomy" id="157652"/>
    <lineage>
        <taxon>Eukaryota</taxon>
        <taxon>Viridiplantae</taxon>
        <taxon>Streptophyta</taxon>
        <taxon>Embryophyta</taxon>
        <taxon>Tracheophyta</taxon>
        <taxon>Spermatophyta</taxon>
        <taxon>Magnoliopsida</taxon>
        <taxon>eudicotyledons</taxon>
        <taxon>Gunneridae</taxon>
        <taxon>Pentapetalae</taxon>
        <taxon>rosids</taxon>
        <taxon>fabids</taxon>
        <taxon>Fabales</taxon>
        <taxon>Fabaceae</taxon>
        <taxon>Papilionoideae</taxon>
        <taxon>50 kb inversion clade</taxon>
        <taxon>NPAAA clade</taxon>
        <taxon>indigoferoid/millettioid clade</taxon>
        <taxon>Phaseoleae</taxon>
        <taxon>Mucuna</taxon>
    </lineage>
</organism>
<comment type="caution">
    <text evidence="1">The sequence shown here is derived from an EMBL/GenBank/DDBJ whole genome shotgun (WGS) entry which is preliminary data.</text>
</comment>
<dbReference type="CDD" id="cd09272">
    <property type="entry name" value="RNase_HI_RT_Ty1"/>
    <property type="match status" value="1"/>
</dbReference>
<dbReference type="PANTHER" id="PTHR11439">
    <property type="entry name" value="GAG-POL-RELATED RETROTRANSPOSON"/>
    <property type="match status" value="1"/>
</dbReference>
<dbReference type="AlphaFoldDB" id="A0A371F6F7"/>
<reference evidence="1" key="1">
    <citation type="submission" date="2018-05" db="EMBL/GenBank/DDBJ databases">
        <title>Draft genome of Mucuna pruriens seed.</title>
        <authorList>
            <person name="Nnadi N.E."/>
            <person name="Vos R."/>
            <person name="Hasami M.H."/>
            <person name="Devisetty U.K."/>
            <person name="Aguiy J.C."/>
        </authorList>
    </citation>
    <scope>NUCLEOTIDE SEQUENCE [LARGE SCALE GENOMIC DNA]</scope>
    <source>
        <strain evidence="1">JCA_2017</strain>
    </source>
</reference>